<name>A0A0A9ABV8_ARUDO</name>
<evidence type="ECO:0000313" key="1">
    <source>
        <dbReference type="EMBL" id="JAD47433.1"/>
    </source>
</evidence>
<reference evidence="1" key="1">
    <citation type="submission" date="2014-09" db="EMBL/GenBank/DDBJ databases">
        <authorList>
            <person name="Magalhaes I.L.F."/>
            <person name="Oliveira U."/>
            <person name="Santos F.R."/>
            <person name="Vidigal T.H.D.A."/>
            <person name="Brescovit A.D."/>
            <person name="Santos A.J."/>
        </authorList>
    </citation>
    <scope>NUCLEOTIDE SEQUENCE</scope>
    <source>
        <tissue evidence="1">Shoot tissue taken approximately 20 cm above the soil surface</tissue>
    </source>
</reference>
<dbReference type="EMBL" id="GBRH01250462">
    <property type="protein sequence ID" value="JAD47433.1"/>
    <property type="molecule type" value="Transcribed_RNA"/>
</dbReference>
<dbReference type="AlphaFoldDB" id="A0A0A9ABV8"/>
<accession>A0A0A9ABV8</accession>
<protein>
    <submittedName>
        <fullName evidence="1">Uncharacterized protein</fullName>
    </submittedName>
</protein>
<sequence>MVLRRCTSPSCWRRLVLRGHFMI</sequence>
<proteinExistence type="predicted"/>
<reference evidence="1" key="2">
    <citation type="journal article" date="2015" name="Data Brief">
        <title>Shoot transcriptome of the giant reed, Arundo donax.</title>
        <authorList>
            <person name="Barrero R.A."/>
            <person name="Guerrero F.D."/>
            <person name="Moolhuijzen P."/>
            <person name="Goolsby J.A."/>
            <person name="Tidwell J."/>
            <person name="Bellgard S.E."/>
            <person name="Bellgard M.I."/>
        </authorList>
    </citation>
    <scope>NUCLEOTIDE SEQUENCE</scope>
    <source>
        <tissue evidence="1">Shoot tissue taken approximately 20 cm above the soil surface</tissue>
    </source>
</reference>
<organism evidence="1">
    <name type="scientific">Arundo donax</name>
    <name type="common">Giant reed</name>
    <name type="synonym">Donax arundinaceus</name>
    <dbReference type="NCBI Taxonomy" id="35708"/>
    <lineage>
        <taxon>Eukaryota</taxon>
        <taxon>Viridiplantae</taxon>
        <taxon>Streptophyta</taxon>
        <taxon>Embryophyta</taxon>
        <taxon>Tracheophyta</taxon>
        <taxon>Spermatophyta</taxon>
        <taxon>Magnoliopsida</taxon>
        <taxon>Liliopsida</taxon>
        <taxon>Poales</taxon>
        <taxon>Poaceae</taxon>
        <taxon>PACMAD clade</taxon>
        <taxon>Arundinoideae</taxon>
        <taxon>Arundineae</taxon>
        <taxon>Arundo</taxon>
    </lineage>
</organism>